<evidence type="ECO:0000256" key="7">
    <source>
        <dbReference type="SAM" id="Phobius"/>
    </source>
</evidence>
<feature type="transmembrane region" description="Helical" evidence="7">
    <location>
        <begin position="261"/>
        <end position="288"/>
    </location>
</feature>
<dbReference type="PROSITE" id="PS50893">
    <property type="entry name" value="ABC_TRANSPORTER_2"/>
    <property type="match status" value="2"/>
</dbReference>
<feature type="transmembrane region" description="Helical" evidence="7">
    <location>
        <begin position="961"/>
        <end position="981"/>
    </location>
</feature>
<organism evidence="9 10">
    <name type="scientific">Brachionus calyciflorus</name>
    <dbReference type="NCBI Taxonomy" id="104777"/>
    <lineage>
        <taxon>Eukaryota</taxon>
        <taxon>Metazoa</taxon>
        <taxon>Spiralia</taxon>
        <taxon>Gnathifera</taxon>
        <taxon>Rotifera</taxon>
        <taxon>Eurotatoria</taxon>
        <taxon>Monogononta</taxon>
        <taxon>Pseudotrocha</taxon>
        <taxon>Ploima</taxon>
        <taxon>Brachionidae</taxon>
        <taxon>Brachionus</taxon>
    </lineage>
</organism>
<evidence type="ECO:0000256" key="4">
    <source>
        <dbReference type="ARBA" id="ARBA00022840"/>
    </source>
</evidence>
<dbReference type="CDD" id="cd03263">
    <property type="entry name" value="ABC_subfamily_A"/>
    <property type="match status" value="2"/>
</dbReference>
<dbReference type="SUPFAM" id="SSF52540">
    <property type="entry name" value="P-loop containing nucleoside triphosphate hydrolases"/>
    <property type="match status" value="2"/>
</dbReference>
<keyword evidence="2 7" id="KW-0812">Transmembrane</keyword>
<dbReference type="OrthoDB" id="6512918at2759"/>
<evidence type="ECO:0000313" key="9">
    <source>
        <dbReference type="EMBL" id="CAF0888563.1"/>
    </source>
</evidence>
<dbReference type="Gene3D" id="3.40.50.300">
    <property type="entry name" value="P-loop containing nucleotide triphosphate hydrolases"/>
    <property type="match status" value="2"/>
</dbReference>
<sequence length="1824" mass="209027">MSQERLRRGYTSEFKTNANQISLLLWKNYALQKRSVLSTILEILVPTLFVIILLPIRRIVKSDQFPNNTVYDSFTVDKLPDQLIPNFDDEKILRKRDIESNVGLWTIVYQPLNVEIIENIMKKVEKELEVNIIGFKNEDEMVDYFQLNSKLTLGGISFLDHSLTNFTYKIRLKYSPRHDQNGLFKKDLDWKTQLLFSLFPILGPREKSDLEGGDPGYYREGFISIQKAVDFALISQFNDSVDSIDFQLKRFPYPPYNDDKFVAVIQALFPFIIMLSFIFTIILTAKAIVYEKETGIKEAMRLMGMKRWVYWFSWYLKTFILLLPGLIFMIIAFKIKINLNSGGQASIIDKTDPFLFALFLFLYASSSITFTFLCSTFFKKANSAAAGAGVIWFFSYLPYIFISLRYEKMTLIDKILALFVNNLAMSEGVQLIGMFEGKGTGINFSNWTQGISVDDSFSLSMVMLVMLINSFIHLILTFYFDNVFPGDHGIAKPWNFPLLAIKSLFQTKLTTTESYHSFMDDTTSNKNLNTIRNVKYEINTEKNFHNLPVFIEDESIYSKRKIGIKIENISKQFKQLGQVKQAVQNLSLNIYEGQISVLLGHNGAGKSTTISMITGLAKPTNGRILVNDIDVVKNTKGARKCIGFCPQYNLLFDDLTVYEHLKFYSKLKENFNEAEIDEMLDIINLSDKKHALSKTLSGGMKRKLCVAIAFIGNSSIVILDEPSSGMDPQARHSTWSLLQKFKKERKCTILLTTHFMDEADFLGDRIAIMSKGGLRCCGSPLFLKSKYGSGYNLIIAKKRSENGENYDNQIKDLVMKSIPNSKLNTNLTTEISFVLPTEETSKFSYLLDELDKNKDSFNILNIGISVTTVEDVFLKIGQDENADEIDLNASQIDKEPLSNLKSASLNGDVENWPEQRDEDFENFGLWAGSHEYDLVKGFRKLYQQFYALIIKRLIHSLRNKALIISQLIIPIGCLLINLIYLKYAPIKPEDSPALLMDMNRYTTNYVPIKLNSSSNHSQNEILNDLSSFYETYLNSFKSSKPFYLSSNNSAELCPDKRDDIDDYIGCLGSLSLSYIVDEYLLAADFKLNELNAIEIIAHFNNQPYHIPPLAISLITSSLLQYYTNEPKNRITVINHPFPRDLNEQINDLQLKDVAGFNIATGLTFGFSFLVASFAVFLIKEKSNDAKHVQYLSGCNSYIFWTSAFVWDIFNYFISIAMVPIFLKIFNIEEFMGDSRWIYVVSLLILYGFSHIPQIYMFSYLFRIPATGFASLVVWNIMSSQATLTPTQILTLPQLELVDVSKILEWIFLVIFPNFTFGQGMIDLYNNIQITRICKNVSEICPYIKNPCCNYYNPSDPERCGKNTDCLMWTEDYMSWEKPGLLRFFVFMPLQFLIMFGAVLIYEAGYFRYIKYTFRNLFGLDKINEIDNEQQMELEREYGDIKKDEDVIREENRITEKMINPIEEIFVVDRLTKYFSNFMAVKGISFTLKPSECFGLLGVNGAGKSTSFKMLTGDEFITKGDAYINRTSIKEDIKKYQKQLGYCPQFDPLIDQMTVMETMKMYALLRGIKPNLVKKTCLSLINLLDLDDHINKMCYTLSGGNKRKLSVAIALVGSPVVVLLDEPTSGMDPITRRTLWNSLIKIKNKGKSLILTTHSMDETEVLCSNIGIMVNGEFKCLGSLQHLKSKYGEGYTLMVKIALNKEDQSDDEQNYGNLDGNQILIRTKEDQTISKYQKVNEFIDFVLGKVENSFVKENRDGFVNIHINDNSTKVLSFVFSLIEEIKSTYSIEYYVVTQTKLEQIFLNFASRQIDPESRILQNESCIPCF</sequence>
<feature type="transmembrane region" description="Helical" evidence="7">
    <location>
        <begin position="308"/>
        <end position="333"/>
    </location>
</feature>
<keyword evidence="3" id="KW-0547">Nucleotide-binding</keyword>
<dbReference type="GO" id="GO:0140359">
    <property type="term" value="F:ABC-type transporter activity"/>
    <property type="evidence" value="ECO:0007669"/>
    <property type="project" value="InterPro"/>
</dbReference>
<keyword evidence="10" id="KW-1185">Reference proteome</keyword>
<feature type="transmembrane region" description="Helical" evidence="7">
    <location>
        <begin position="36"/>
        <end position="56"/>
    </location>
</feature>
<dbReference type="PANTHER" id="PTHR19229:SF250">
    <property type="entry name" value="ABC TRANSPORTER DOMAIN-CONTAINING PROTEIN-RELATED"/>
    <property type="match status" value="1"/>
</dbReference>
<evidence type="ECO:0000256" key="5">
    <source>
        <dbReference type="ARBA" id="ARBA00022989"/>
    </source>
</evidence>
<feature type="transmembrane region" description="Helical" evidence="7">
    <location>
        <begin position="1197"/>
        <end position="1222"/>
    </location>
</feature>
<dbReference type="FunFam" id="3.40.50.300:FF:002470">
    <property type="entry name" value="ABC transporter, putative"/>
    <property type="match status" value="1"/>
</dbReference>
<protein>
    <recommendedName>
        <fullName evidence="8">ABC transporter domain-containing protein</fullName>
    </recommendedName>
</protein>
<evidence type="ECO:0000256" key="3">
    <source>
        <dbReference type="ARBA" id="ARBA00022741"/>
    </source>
</evidence>
<dbReference type="FunFam" id="3.40.50.300:FF:000933">
    <property type="entry name" value="ABC transporter A family member 7"/>
    <property type="match status" value="1"/>
</dbReference>
<evidence type="ECO:0000259" key="8">
    <source>
        <dbReference type="PROSITE" id="PS50893"/>
    </source>
</evidence>
<proteinExistence type="predicted"/>
<dbReference type="Proteomes" id="UP000663879">
    <property type="component" value="Unassembled WGS sequence"/>
</dbReference>
<evidence type="ECO:0000256" key="6">
    <source>
        <dbReference type="ARBA" id="ARBA00023136"/>
    </source>
</evidence>
<dbReference type="GO" id="GO:0005524">
    <property type="term" value="F:ATP binding"/>
    <property type="evidence" value="ECO:0007669"/>
    <property type="project" value="UniProtKB-KW"/>
</dbReference>
<dbReference type="InterPro" id="IPR026082">
    <property type="entry name" value="ABCA"/>
</dbReference>
<evidence type="ECO:0000256" key="2">
    <source>
        <dbReference type="ARBA" id="ARBA00022692"/>
    </source>
</evidence>
<dbReference type="SMART" id="SM00382">
    <property type="entry name" value="AAA"/>
    <property type="match status" value="2"/>
</dbReference>
<feature type="transmembrane region" description="Helical" evidence="7">
    <location>
        <begin position="1302"/>
        <end position="1324"/>
    </location>
</feature>
<reference evidence="9" key="1">
    <citation type="submission" date="2021-02" db="EMBL/GenBank/DDBJ databases">
        <authorList>
            <person name="Nowell W R."/>
        </authorList>
    </citation>
    <scope>NUCLEOTIDE SEQUENCE</scope>
    <source>
        <strain evidence="9">Ploen Becks lab</strain>
    </source>
</reference>
<dbReference type="InterPro" id="IPR003593">
    <property type="entry name" value="AAA+_ATPase"/>
</dbReference>
<feature type="domain" description="ABC transporter" evidence="8">
    <location>
        <begin position="564"/>
        <end position="796"/>
    </location>
</feature>
<dbReference type="Pfam" id="PF00005">
    <property type="entry name" value="ABC_tran"/>
    <property type="match status" value="2"/>
</dbReference>
<evidence type="ECO:0000256" key="1">
    <source>
        <dbReference type="ARBA" id="ARBA00004141"/>
    </source>
</evidence>
<feature type="transmembrane region" description="Helical" evidence="7">
    <location>
        <begin position="354"/>
        <end position="378"/>
    </location>
</feature>
<evidence type="ECO:0000313" key="10">
    <source>
        <dbReference type="Proteomes" id="UP000663879"/>
    </source>
</evidence>
<gene>
    <name evidence="9" type="ORF">OXX778_LOCUS10785</name>
</gene>
<keyword evidence="6 7" id="KW-0472">Membrane</keyword>
<comment type="caution">
    <text evidence="9">The sequence shown here is derived from an EMBL/GenBank/DDBJ whole genome shotgun (WGS) entry which is preliminary data.</text>
</comment>
<feature type="domain" description="ABC transporter" evidence="8">
    <location>
        <begin position="1465"/>
        <end position="1695"/>
    </location>
</feature>
<dbReference type="GO" id="GO:0005319">
    <property type="term" value="F:lipid transporter activity"/>
    <property type="evidence" value="ECO:0007669"/>
    <property type="project" value="TreeGrafter"/>
</dbReference>
<dbReference type="PROSITE" id="PS00211">
    <property type="entry name" value="ABC_TRANSPORTER_1"/>
    <property type="match status" value="2"/>
</dbReference>
<keyword evidence="5 7" id="KW-1133">Transmembrane helix</keyword>
<dbReference type="Pfam" id="PF12698">
    <property type="entry name" value="ABC2_membrane_3"/>
    <property type="match status" value="2"/>
</dbReference>
<dbReference type="GO" id="GO:0016020">
    <property type="term" value="C:membrane"/>
    <property type="evidence" value="ECO:0007669"/>
    <property type="project" value="UniProtKB-SubCell"/>
</dbReference>
<dbReference type="PANTHER" id="PTHR19229">
    <property type="entry name" value="ATP-BINDING CASSETTE TRANSPORTER SUBFAMILY A ABCA"/>
    <property type="match status" value="1"/>
</dbReference>
<name>A0A813YTK6_9BILA</name>
<feature type="transmembrane region" description="Helical" evidence="7">
    <location>
        <begin position="1380"/>
        <end position="1401"/>
    </location>
</feature>
<dbReference type="GO" id="GO:0016887">
    <property type="term" value="F:ATP hydrolysis activity"/>
    <property type="evidence" value="ECO:0007669"/>
    <property type="project" value="InterPro"/>
</dbReference>
<dbReference type="EMBL" id="CAJNOC010001753">
    <property type="protein sequence ID" value="CAF0888563.1"/>
    <property type="molecule type" value="Genomic_DNA"/>
</dbReference>
<keyword evidence="4" id="KW-0067">ATP-binding</keyword>
<feature type="transmembrane region" description="Helical" evidence="7">
    <location>
        <begin position="1234"/>
        <end position="1252"/>
    </location>
</feature>
<dbReference type="InterPro" id="IPR003439">
    <property type="entry name" value="ABC_transporter-like_ATP-bd"/>
</dbReference>
<dbReference type="InterPro" id="IPR027417">
    <property type="entry name" value="P-loop_NTPase"/>
</dbReference>
<dbReference type="InterPro" id="IPR013525">
    <property type="entry name" value="ABC2_TM"/>
</dbReference>
<comment type="subcellular location">
    <subcellularLocation>
        <location evidence="1">Membrane</location>
        <topology evidence="1">Multi-pass membrane protein</topology>
    </subcellularLocation>
</comment>
<feature type="transmembrane region" description="Helical" evidence="7">
    <location>
        <begin position="384"/>
        <end position="404"/>
    </location>
</feature>
<accession>A0A813YTK6</accession>
<feature type="transmembrane region" description="Helical" evidence="7">
    <location>
        <begin position="1154"/>
        <end position="1177"/>
    </location>
</feature>
<dbReference type="InterPro" id="IPR017871">
    <property type="entry name" value="ABC_transporter-like_CS"/>
</dbReference>